<dbReference type="AlphaFoldDB" id="A0A2I0B966"/>
<dbReference type="PANTHER" id="PTHR34119:SF1">
    <property type="entry name" value="OS04G0394700 PROTEIN"/>
    <property type="match status" value="1"/>
</dbReference>
<dbReference type="OrthoDB" id="1925034at2759"/>
<feature type="compositionally biased region" description="Low complexity" evidence="1">
    <location>
        <begin position="529"/>
        <end position="539"/>
    </location>
</feature>
<evidence type="ECO:0000256" key="1">
    <source>
        <dbReference type="SAM" id="MobiDB-lite"/>
    </source>
</evidence>
<protein>
    <recommendedName>
        <fullName evidence="4">BAR domain-containing protein</fullName>
    </recommendedName>
</protein>
<dbReference type="InterPro" id="IPR027267">
    <property type="entry name" value="AH/BAR_dom_sf"/>
</dbReference>
<feature type="compositionally biased region" description="Basic and acidic residues" evidence="1">
    <location>
        <begin position="15"/>
        <end position="33"/>
    </location>
</feature>
<feature type="region of interest" description="Disordered" evidence="1">
    <location>
        <begin position="499"/>
        <end position="577"/>
    </location>
</feature>
<proteinExistence type="predicted"/>
<dbReference type="CDD" id="cd07307">
    <property type="entry name" value="BAR"/>
    <property type="match status" value="1"/>
</dbReference>
<evidence type="ECO:0000313" key="2">
    <source>
        <dbReference type="EMBL" id="PKA64348.1"/>
    </source>
</evidence>
<name>A0A2I0B966_9ASPA</name>
<accession>A0A2I0B966</accession>
<keyword evidence="3" id="KW-1185">Reference proteome</keyword>
<feature type="region of interest" description="Disordered" evidence="1">
    <location>
        <begin position="1"/>
        <end position="33"/>
    </location>
</feature>
<sequence>MRSSLRKLRGLGLHHRSEAKERREQLPAAKLDEPVQAAQDMQDMRSCYDGLLSAAAATANSAYEFSEALHEMGTCLLEKTAQSDDENIGQVLLMLGKAQFGLQKLVDNYRAHIIQTITTPSECLLRELQIVEDMKQQCEAKRDLYKFMLTAPRAKGRSRNTGETFTHQQLLAAREDYEEEANLFVFRLKSLKQGQSRSLLTQAARHHAAQLNFFRKGLKSLELIEPHVKDISEQQHIDYHFNELEDDDTDGNDDGCLSCDSSDDGELSFDYALNEHAEDALSVHHNSMEIDQVDDITIRAAPFDISQDNLHKTHVELLYRNQISNLGSQSAPILADGNFNMPDNTKEALPSSKRKFYSYVLPTPMDVKNAASTTTNLPFSFGQPATSVVLPTQLWHSSPLEPRNLMDFRQNGIQSATENQKQQTTLEYSNISSNPIKTSAPSQNFTTFSSPDSQRFKRYAFSGPITGKSWSGKPFLTSHGIPKIEDPAVFSKFSHTSVPIKVSSSTSPPTSSAPRISELHELPRPPIPSAQSVAPSSSVGHSAPLVSRGQESRMPTKPFSVASKTASPLPAPPTVLRSFSIPYRGQRTPLGTLNKLLEAPQVSEEVDSPPLTPLSLKIFHTESPSSTLLQR</sequence>
<dbReference type="Gene3D" id="1.20.1270.60">
    <property type="entry name" value="Arfaptin homology (AH) domain/BAR domain"/>
    <property type="match status" value="1"/>
</dbReference>
<dbReference type="Proteomes" id="UP000236161">
    <property type="component" value="Unassembled WGS sequence"/>
</dbReference>
<dbReference type="InterPro" id="IPR037488">
    <property type="entry name" value="At2g33490-like"/>
</dbReference>
<dbReference type="EMBL" id="KZ451905">
    <property type="protein sequence ID" value="PKA64348.1"/>
    <property type="molecule type" value="Genomic_DNA"/>
</dbReference>
<dbReference type="PANTHER" id="PTHR34119">
    <property type="entry name" value="HYDROXYPROLINE-RICH GLYCOPROTEIN-LIKE"/>
    <property type="match status" value="1"/>
</dbReference>
<dbReference type="STRING" id="1088818.A0A2I0B966"/>
<feature type="compositionally biased region" description="Basic residues" evidence="1">
    <location>
        <begin position="1"/>
        <end position="14"/>
    </location>
</feature>
<reference evidence="2 3" key="1">
    <citation type="journal article" date="2017" name="Nature">
        <title>The Apostasia genome and the evolution of orchids.</title>
        <authorList>
            <person name="Zhang G.Q."/>
            <person name="Liu K.W."/>
            <person name="Li Z."/>
            <person name="Lohaus R."/>
            <person name="Hsiao Y.Y."/>
            <person name="Niu S.C."/>
            <person name="Wang J.Y."/>
            <person name="Lin Y.C."/>
            <person name="Xu Q."/>
            <person name="Chen L.J."/>
            <person name="Yoshida K."/>
            <person name="Fujiwara S."/>
            <person name="Wang Z.W."/>
            <person name="Zhang Y.Q."/>
            <person name="Mitsuda N."/>
            <person name="Wang M."/>
            <person name="Liu G.H."/>
            <person name="Pecoraro L."/>
            <person name="Huang H.X."/>
            <person name="Xiao X.J."/>
            <person name="Lin M."/>
            <person name="Wu X.Y."/>
            <person name="Wu W.L."/>
            <person name="Chen Y.Y."/>
            <person name="Chang S.B."/>
            <person name="Sakamoto S."/>
            <person name="Ohme-Takagi M."/>
            <person name="Yagi M."/>
            <person name="Zeng S.J."/>
            <person name="Shen C.Y."/>
            <person name="Yeh C.M."/>
            <person name="Luo Y.B."/>
            <person name="Tsai W.C."/>
            <person name="Van de Peer Y."/>
            <person name="Liu Z.J."/>
        </authorList>
    </citation>
    <scope>NUCLEOTIDE SEQUENCE [LARGE SCALE GENOMIC DNA]</scope>
    <source>
        <strain evidence="3">cv. Shenzhen</strain>
        <tissue evidence="2">Stem</tissue>
    </source>
</reference>
<dbReference type="SUPFAM" id="SSF103657">
    <property type="entry name" value="BAR/IMD domain-like"/>
    <property type="match status" value="1"/>
</dbReference>
<evidence type="ECO:0000313" key="3">
    <source>
        <dbReference type="Proteomes" id="UP000236161"/>
    </source>
</evidence>
<organism evidence="2 3">
    <name type="scientific">Apostasia shenzhenica</name>
    <dbReference type="NCBI Taxonomy" id="1088818"/>
    <lineage>
        <taxon>Eukaryota</taxon>
        <taxon>Viridiplantae</taxon>
        <taxon>Streptophyta</taxon>
        <taxon>Embryophyta</taxon>
        <taxon>Tracheophyta</taxon>
        <taxon>Spermatophyta</taxon>
        <taxon>Magnoliopsida</taxon>
        <taxon>Liliopsida</taxon>
        <taxon>Asparagales</taxon>
        <taxon>Orchidaceae</taxon>
        <taxon>Apostasioideae</taxon>
        <taxon>Apostasia</taxon>
    </lineage>
</organism>
<gene>
    <name evidence="2" type="ORF">AXF42_Ash009570</name>
</gene>
<feature type="compositionally biased region" description="Low complexity" evidence="1">
    <location>
        <begin position="503"/>
        <end position="512"/>
    </location>
</feature>
<evidence type="ECO:0008006" key="4">
    <source>
        <dbReference type="Google" id="ProtNLM"/>
    </source>
</evidence>